<reference evidence="6 7" key="3">
    <citation type="submission" date="2020-02" db="EMBL/GenBank/DDBJ databases">
        <title>Sequencing the genomes of 1000 actinobacteria strains.</title>
        <authorList>
            <person name="Klenk H.-P."/>
        </authorList>
    </citation>
    <scope>NUCLEOTIDE SEQUENCE [LARGE SCALE GENOMIC DNA]</scope>
    <source>
        <strain evidence="6 7">DSM 45201</strain>
    </source>
</reference>
<dbReference type="EMBL" id="JAAMPA010000001">
    <property type="protein sequence ID" value="NIH68621.1"/>
    <property type="molecule type" value="Genomic_DNA"/>
</dbReference>
<dbReference type="InterPro" id="IPR037120">
    <property type="entry name" value="Haem_peroxidase_sf_animal"/>
</dbReference>
<dbReference type="GO" id="GO:0005576">
    <property type="term" value="C:extracellular region"/>
    <property type="evidence" value="ECO:0007669"/>
    <property type="project" value="UniProtKB-SubCell"/>
</dbReference>
<dbReference type="SUPFAM" id="SSF48113">
    <property type="entry name" value="Heme-dependent peroxidases"/>
    <property type="match status" value="1"/>
</dbReference>
<evidence type="ECO:0000313" key="6">
    <source>
        <dbReference type="EMBL" id="NIH68621.1"/>
    </source>
</evidence>
<name>A0A846LMH5_9ACTN</name>
<evidence type="ECO:0000313" key="5">
    <source>
        <dbReference type="EMBL" id="GGL58717.1"/>
    </source>
</evidence>
<dbReference type="GO" id="GO:0020037">
    <property type="term" value="F:heme binding"/>
    <property type="evidence" value="ECO:0007669"/>
    <property type="project" value="InterPro"/>
</dbReference>
<dbReference type="InterPro" id="IPR010255">
    <property type="entry name" value="Haem_peroxidase_sf"/>
</dbReference>
<reference evidence="5" key="4">
    <citation type="submission" date="2024-05" db="EMBL/GenBank/DDBJ databases">
        <authorList>
            <person name="Sun Q."/>
            <person name="Zhou Y."/>
        </authorList>
    </citation>
    <scope>NUCLEOTIDE SEQUENCE</scope>
    <source>
        <strain evidence="5">CGMCC 4.5581</strain>
    </source>
</reference>
<feature type="compositionally biased region" description="Basic and acidic residues" evidence="4">
    <location>
        <begin position="1"/>
        <end position="13"/>
    </location>
</feature>
<accession>A0A846LMH5</accession>
<dbReference type="GO" id="GO:0004601">
    <property type="term" value="F:peroxidase activity"/>
    <property type="evidence" value="ECO:0007669"/>
    <property type="project" value="InterPro"/>
</dbReference>
<proteinExistence type="predicted"/>
<dbReference type="EMBL" id="BMMI01000002">
    <property type="protein sequence ID" value="GGL58717.1"/>
    <property type="molecule type" value="Genomic_DNA"/>
</dbReference>
<evidence type="ECO:0000313" key="7">
    <source>
        <dbReference type="Proteomes" id="UP000552836"/>
    </source>
</evidence>
<evidence type="ECO:0000256" key="1">
    <source>
        <dbReference type="ARBA" id="ARBA00004613"/>
    </source>
</evidence>
<dbReference type="PANTHER" id="PTHR11475">
    <property type="entry name" value="OXIDASE/PEROXIDASE"/>
    <property type="match status" value="1"/>
</dbReference>
<reference evidence="8" key="2">
    <citation type="journal article" date="2019" name="Int. J. Syst. Evol. Microbiol.">
        <title>The Global Catalogue of Microorganisms (GCM) 10K type strain sequencing project: providing services to taxonomists for standard genome sequencing and annotation.</title>
        <authorList>
            <consortium name="The Broad Institute Genomics Platform"/>
            <consortium name="The Broad Institute Genome Sequencing Center for Infectious Disease"/>
            <person name="Wu L."/>
            <person name="Ma J."/>
        </authorList>
    </citation>
    <scope>NUCLEOTIDE SEQUENCE [LARGE SCALE GENOMIC DNA]</scope>
    <source>
        <strain evidence="8">CGMCC 4.5581</strain>
    </source>
</reference>
<sequence>MATRDADDVERPDTIFPSITTPTEPTHHARPLRGVDVLPSSSHTSGPFGRMFRHLPVFEHQPQALTALAARMNPGGRPAENPDIPSGYTYLGQFIDHDITFDPVSSLQRQNDPDALHNFRTPRFDLDSLYGRGPADQPYLYDDSGGLTRFKLGEDVGVVPDEPSGAGPDLPRNEPRRRGEEEVFFGRALIGDPRNDENTLVSQLHCTMLRFHNQVAELVAATTPLTGDNAFKETQRLVRWHYQWVVVHDFLRRIVGQAVVDDVLRPETLVVGTRGEQVTVPRPHFRFYEPRQHAFIPVEFSVAAYRFGHSMIRGRYDINQFVKRARGDQGPIPVFGPELPPDELSNLNGFRRLPPQWGVEWDLLFDMPGSEVEAQPSLAIDTSLAGPLASLPASVAADPPHSLAERNLQRGLRLGLPAGTTVARAMGITPLTASELGIDDLDAELAMHPPLWFYVLKEAELLEDGRALGPVGGRIVAEVLLGLLAHDPLSYLNVEPAWRPQPPLARDDGSFDMPQLIRFAQQP</sequence>
<feature type="region of interest" description="Disordered" evidence="4">
    <location>
        <begin position="1"/>
        <end position="41"/>
    </location>
</feature>
<organism evidence="6 7">
    <name type="scientific">Modestobacter marinus</name>
    <dbReference type="NCBI Taxonomy" id="477641"/>
    <lineage>
        <taxon>Bacteria</taxon>
        <taxon>Bacillati</taxon>
        <taxon>Actinomycetota</taxon>
        <taxon>Actinomycetes</taxon>
        <taxon>Geodermatophilales</taxon>
        <taxon>Geodermatophilaceae</taxon>
        <taxon>Modestobacter</taxon>
    </lineage>
</organism>
<protein>
    <submittedName>
        <fullName evidence="5">Myeloperoxidase</fullName>
    </submittedName>
</protein>
<feature type="region of interest" description="Disordered" evidence="4">
    <location>
        <begin position="158"/>
        <end position="178"/>
    </location>
</feature>
<dbReference type="InterPro" id="IPR019791">
    <property type="entry name" value="Haem_peroxidase_animal"/>
</dbReference>
<comment type="subcellular location">
    <subcellularLocation>
        <location evidence="1">Secreted</location>
    </subcellularLocation>
</comment>
<comment type="caution">
    <text evidence="6">The sequence shown here is derived from an EMBL/GenBank/DDBJ whole genome shotgun (WGS) entry which is preliminary data.</text>
</comment>
<evidence type="ECO:0000256" key="2">
    <source>
        <dbReference type="ARBA" id="ARBA00022525"/>
    </source>
</evidence>
<dbReference type="Proteomes" id="UP000648663">
    <property type="component" value="Unassembled WGS sequence"/>
</dbReference>
<keyword evidence="8" id="KW-1185">Reference proteome</keyword>
<dbReference type="RefSeq" id="WP_166755808.1">
    <property type="nucleotide sequence ID" value="NZ_BAABJU010000023.1"/>
</dbReference>
<keyword evidence="3" id="KW-0325">Glycoprotein</keyword>
<dbReference type="Pfam" id="PF03098">
    <property type="entry name" value="An_peroxidase"/>
    <property type="match status" value="1"/>
</dbReference>
<gene>
    <name evidence="6" type="ORF">FB380_003067</name>
    <name evidence="5" type="ORF">GCM10011589_13430</name>
</gene>
<dbReference type="Gene3D" id="1.10.640.10">
    <property type="entry name" value="Haem peroxidase domain superfamily, animal type"/>
    <property type="match status" value="1"/>
</dbReference>
<reference evidence="5" key="1">
    <citation type="journal article" date="2014" name="Int. J. Syst. Evol. Microbiol.">
        <title>Complete genome of a new Firmicutes species belonging to the dominant human colonic microbiota ('Ruminococcus bicirculans') reveals two chromosomes and a selective capacity to utilize plant glucans.</title>
        <authorList>
            <consortium name="NISC Comparative Sequencing Program"/>
            <person name="Wegmann U."/>
            <person name="Louis P."/>
            <person name="Goesmann A."/>
            <person name="Henrissat B."/>
            <person name="Duncan S.H."/>
            <person name="Flint H.J."/>
        </authorList>
    </citation>
    <scope>NUCLEOTIDE SEQUENCE</scope>
    <source>
        <strain evidence="5">CGMCC 4.5581</strain>
    </source>
</reference>
<dbReference type="PROSITE" id="PS50292">
    <property type="entry name" value="PEROXIDASE_3"/>
    <property type="match status" value="1"/>
</dbReference>
<evidence type="ECO:0000256" key="4">
    <source>
        <dbReference type="SAM" id="MobiDB-lite"/>
    </source>
</evidence>
<evidence type="ECO:0000256" key="3">
    <source>
        <dbReference type="ARBA" id="ARBA00023180"/>
    </source>
</evidence>
<dbReference type="CDD" id="cd09819">
    <property type="entry name" value="An_peroxidase_bacterial_1"/>
    <property type="match status" value="1"/>
</dbReference>
<dbReference type="PANTHER" id="PTHR11475:SF4">
    <property type="entry name" value="CHORION PEROXIDASE"/>
    <property type="match status" value="1"/>
</dbReference>
<dbReference type="Proteomes" id="UP000552836">
    <property type="component" value="Unassembled WGS sequence"/>
</dbReference>
<evidence type="ECO:0000313" key="8">
    <source>
        <dbReference type="Proteomes" id="UP000648663"/>
    </source>
</evidence>
<dbReference type="AlphaFoldDB" id="A0A846LMH5"/>
<dbReference type="GO" id="GO:0006979">
    <property type="term" value="P:response to oxidative stress"/>
    <property type="evidence" value="ECO:0007669"/>
    <property type="project" value="InterPro"/>
</dbReference>
<keyword evidence="2" id="KW-0964">Secreted</keyword>